<dbReference type="Proteomes" id="UP001151760">
    <property type="component" value="Unassembled WGS sequence"/>
</dbReference>
<dbReference type="PANTHER" id="PTHR34072:SF52">
    <property type="entry name" value="RIBONUCLEASE H"/>
    <property type="match status" value="1"/>
</dbReference>
<keyword evidence="2" id="KW-1185">Reference proteome</keyword>
<evidence type="ECO:0000313" key="2">
    <source>
        <dbReference type="Proteomes" id="UP001151760"/>
    </source>
</evidence>
<accession>A0ABQ5BYT7</accession>
<proteinExistence type="predicted"/>
<reference evidence="1" key="1">
    <citation type="journal article" date="2022" name="Int. J. Mol. Sci.">
        <title>Draft Genome of Tanacetum Coccineum: Genomic Comparison of Closely Related Tanacetum-Family Plants.</title>
        <authorList>
            <person name="Yamashiro T."/>
            <person name="Shiraishi A."/>
            <person name="Nakayama K."/>
            <person name="Satake H."/>
        </authorList>
    </citation>
    <scope>NUCLEOTIDE SEQUENCE</scope>
</reference>
<dbReference type="PANTHER" id="PTHR34072">
    <property type="entry name" value="ENZYMATIC POLYPROTEIN-RELATED"/>
    <property type="match status" value="1"/>
</dbReference>
<name>A0ABQ5BYT7_9ASTR</name>
<comment type="caution">
    <text evidence="1">The sequence shown here is derived from an EMBL/GenBank/DDBJ whole genome shotgun (WGS) entry which is preliminary data.</text>
</comment>
<evidence type="ECO:0008006" key="3">
    <source>
        <dbReference type="Google" id="ProtNLM"/>
    </source>
</evidence>
<protein>
    <recommendedName>
        <fullName evidence="3">Reverse transcriptase domain-containing protein</fullName>
    </recommendedName>
</protein>
<dbReference type="InterPro" id="IPR043128">
    <property type="entry name" value="Rev_trsase/Diguanyl_cyclase"/>
</dbReference>
<dbReference type="EMBL" id="BQNB010013680">
    <property type="protein sequence ID" value="GJT18957.1"/>
    <property type="molecule type" value="Genomic_DNA"/>
</dbReference>
<dbReference type="Gene3D" id="3.30.70.270">
    <property type="match status" value="1"/>
</dbReference>
<evidence type="ECO:0000313" key="1">
    <source>
        <dbReference type="EMBL" id="GJT18957.1"/>
    </source>
</evidence>
<gene>
    <name evidence="1" type="ORF">Tco_0877663</name>
</gene>
<dbReference type="SUPFAM" id="SSF56672">
    <property type="entry name" value="DNA/RNA polymerases"/>
    <property type="match status" value="1"/>
</dbReference>
<reference evidence="1" key="2">
    <citation type="submission" date="2022-01" db="EMBL/GenBank/DDBJ databases">
        <authorList>
            <person name="Yamashiro T."/>
            <person name="Shiraishi A."/>
            <person name="Satake H."/>
            <person name="Nakayama K."/>
        </authorList>
    </citation>
    <scope>NUCLEOTIDE SEQUENCE</scope>
</reference>
<organism evidence="1 2">
    <name type="scientific">Tanacetum coccineum</name>
    <dbReference type="NCBI Taxonomy" id="301880"/>
    <lineage>
        <taxon>Eukaryota</taxon>
        <taxon>Viridiplantae</taxon>
        <taxon>Streptophyta</taxon>
        <taxon>Embryophyta</taxon>
        <taxon>Tracheophyta</taxon>
        <taxon>Spermatophyta</taxon>
        <taxon>Magnoliopsida</taxon>
        <taxon>eudicotyledons</taxon>
        <taxon>Gunneridae</taxon>
        <taxon>Pentapetalae</taxon>
        <taxon>asterids</taxon>
        <taxon>campanulids</taxon>
        <taxon>Asterales</taxon>
        <taxon>Asteraceae</taxon>
        <taxon>Asteroideae</taxon>
        <taxon>Anthemideae</taxon>
        <taxon>Anthemidinae</taxon>
        <taxon>Tanacetum</taxon>
    </lineage>
</organism>
<dbReference type="InterPro" id="IPR043502">
    <property type="entry name" value="DNA/RNA_pol_sf"/>
</dbReference>
<sequence length="163" mass="18480">MKNWKPLKTPIEIRSFLGLSGYYRRFIANFSKIAKPLTLMTQKNKKFEWGDEQENASQTLKDMLFDALILALPEGPNDFVVYCGALNQGKANVVADALSRKEQMKSRRARAMSMTIHSSIKARILETQSETSKGANTPTEMLKGLDKQFERKEDGGLYLAERT</sequence>